<evidence type="ECO:0000313" key="2">
    <source>
        <dbReference type="Proteomes" id="UP000024635"/>
    </source>
</evidence>
<name>A0A016VAG7_9BILA</name>
<keyword evidence="2" id="KW-1185">Reference proteome</keyword>
<proteinExistence type="predicted"/>
<reference evidence="2" key="1">
    <citation type="journal article" date="2015" name="Nat. Genet.">
        <title>The genome and transcriptome of the zoonotic hookworm Ancylostoma ceylanicum identify infection-specific gene families.</title>
        <authorList>
            <person name="Schwarz E.M."/>
            <person name="Hu Y."/>
            <person name="Antoshechkin I."/>
            <person name="Miller M.M."/>
            <person name="Sternberg P.W."/>
            <person name="Aroian R.V."/>
        </authorList>
    </citation>
    <scope>NUCLEOTIDE SEQUENCE</scope>
    <source>
        <strain evidence="2">HY135</strain>
    </source>
</reference>
<protein>
    <submittedName>
        <fullName evidence="1">Uncharacterized protein</fullName>
    </submittedName>
</protein>
<dbReference type="AlphaFoldDB" id="A0A016VAG7"/>
<gene>
    <name evidence="1" type="primary">Acey_s0014.g2261</name>
    <name evidence="1" type="ORF">Y032_0014g2261</name>
</gene>
<sequence length="92" mass="10746">MVNGRVINVIAEDSVKTFKGRNFSRLLYRFWVRFPAKADLDSKRLKRGLTAPDIEKCKRTISVILRHRLAGFSRKLWKYLAVRLVVPSWIAT</sequence>
<evidence type="ECO:0000313" key="1">
    <source>
        <dbReference type="EMBL" id="EYC23997.1"/>
    </source>
</evidence>
<organism evidence="1 2">
    <name type="scientific">Ancylostoma ceylanicum</name>
    <dbReference type="NCBI Taxonomy" id="53326"/>
    <lineage>
        <taxon>Eukaryota</taxon>
        <taxon>Metazoa</taxon>
        <taxon>Ecdysozoa</taxon>
        <taxon>Nematoda</taxon>
        <taxon>Chromadorea</taxon>
        <taxon>Rhabditida</taxon>
        <taxon>Rhabditina</taxon>
        <taxon>Rhabditomorpha</taxon>
        <taxon>Strongyloidea</taxon>
        <taxon>Ancylostomatidae</taxon>
        <taxon>Ancylostomatinae</taxon>
        <taxon>Ancylostoma</taxon>
    </lineage>
</organism>
<dbReference type="Proteomes" id="UP000024635">
    <property type="component" value="Unassembled WGS sequence"/>
</dbReference>
<dbReference type="EMBL" id="JARK01001350">
    <property type="protein sequence ID" value="EYC23997.1"/>
    <property type="molecule type" value="Genomic_DNA"/>
</dbReference>
<comment type="caution">
    <text evidence="1">The sequence shown here is derived from an EMBL/GenBank/DDBJ whole genome shotgun (WGS) entry which is preliminary data.</text>
</comment>
<accession>A0A016VAG7</accession>